<evidence type="ECO:0000313" key="3">
    <source>
        <dbReference type="EMBL" id="KAG9478292.1"/>
    </source>
</evidence>
<feature type="non-terminal residue" evidence="3">
    <location>
        <position position="1"/>
    </location>
</feature>
<dbReference type="Pfam" id="PF02137">
    <property type="entry name" value="A_deamin"/>
    <property type="match status" value="1"/>
</dbReference>
<sequence>IQQSYTNLLPSRSPGQPHTSPNTSATVGSSAEMRWHIAENIITHPERCAAVANHFFHSLVGDSEYYKHRTNLAAFILQRDVLGKAEIDDVYEVVALGTGSTWYQGWQHYQGFLVHDCHALVVARRALLRYLYKEVSLYYSQLPGASDKCIFCPSKQTQSLVLKPNLFLHLYLSCIPEGTMQSGLSWVEQRSITLSIHAKGAILPVSECPPHISAAHVCCMSATDKLLKWSALGVQGALLNQFVDPLYITSIVAGITEQQIETFTEAIIGRLQPPLDLALFPPYAVHPPYFYVGPEVNSKRSPAVHPSHSINWTKGDKNVEFIDANTGQTVESNFSIPPSPGSRLCKAAMLMYYINVQRSLGKQKIEDSYHHAKVGRLMTMEPFCAFSYTEAAFTRP</sequence>
<evidence type="ECO:0000313" key="4">
    <source>
        <dbReference type="Proteomes" id="UP000770717"/>
    </source>
</evidence>
<dbReference type="PANTHER" id="PTHR10910:SF106">
    <property type="entry name" value="ADENOSINE DEAMINASE DOMAIN-CONTAINING PROTEIN 2"/>
    <property type="match status" value="1"/>
</dbReference>
<dbReference type="GO" id="GO:0003726">
    <property type="term" value="F:double-stranded RNA adenosine deaminase activity"/>
    <property type="evidence" value="ECO:0007669"/>
    <property type="project" value="TreeGrafter"/>
</dbReference>
<comment type="caution">
    <text evidence="3">The sequence shown here is derived from an EMBL/GenBank/DDBJ whole genome shotgun (WGS) entry which is preliminary data.</text>
</comment>
<dbReference type="OrthoDB" id="10268011at2759"/>
<dbReference type="PROSITE" id="PS50141">
    <property type="entry name" value="A_DEAMIN_EDITASE"/>
    <property type="match status" value="1"/>
</dbReference>
<dbReference type="InterPro" id="IPR002466">
    <property type="entry name" value="A_deamin"/>
</dbReference>
<dbReference type="Proteomes" id="UP000770717">
    <property type="component" value="Unassembled WGS sequence"/>
</dbReference>
<dbReference type="GO" id="GO:0005730">
    <property type="term" value="C:nucleolus"/>
    <property type="evidence" value="ECO:0007669"/>
    <property type="project" value="TreeGrafter"/>
</dbReference>
<dbReference type="EMBL" id="WNTK01000009">
    <property type="protein sequence ID" value="KAG9478292.1"/>
    <property type="molecule type" value="Genomic_DNA"/>
</dbReference>
<reference evidence="3" key="1">
    <citation type="thesis" date="2020" institute="ProQuest LLC" country="789 East Eisenhower Parkway, Ann Arbor, MI, USA">
        <title>Comparative Genomics and Chromosome Evolution.</title>
        <authorList>
            <person name="Mudd A.B."/>
        </authorList>
    </citation>
    <scope>NUCLEOTIDE SEQUENCE</scope>
    <source>
        <strain evidence="3">HN-11 Male</strain>
        <tissue evidence="3">Kidney and liver</tissue>
    </source>
</reference>
<organism evidence="3 4">
    <name type="scientific">Eleutherodactylus coqui</name>
    <name type="common">Puerto Rican coqui</name>
    <dbReference type="NCBI Taxonomy" id="57060"/>
    <lineage>
        <taxon>Eukaryota</taxon>
        <taxon>Metazoa</taxon>
        <taxon>Chordata</taxon>
        <taxon>Craniata</taxon>
        <taxon>Vertebrata</taxon>
        <taxon>Euteleostomi</taxon>
        <taxon>Amphibia</taxon>
        <taxon>Batrachia</taxon>
        <taxon>Anura</taxon>
        <taxon>Neobatrachia</taxon>
        <taxon>Hyloidea</taxon>
        <taxon>Eleutherodactylidae</taxon>
        <taxon>Eleutherodactylinae</taxon>
        <taxon>Eleutherodactylus</taxon>
        <taxon>Eleutherodactylus</taxon>
    </lineage>
</organism>
<feature type="domain" description="A to I editase" evidence="2">
    <location>
        <begin position="95"/>
        <end position="375"/>
    </location>
</feature>
<dbReference type="GO" id="GO:0005737">
    <property type="term" value="C:cytoplasm"/>
    <property type="evidence" value="ECO:0007669"/>
    <property type="project" value="TreeGrafter"/>
</dbReference>
<accession>A0A8J6EY79</accession>
<dbReference type="GO" id="GO:0006382">
    <property type="term" value="P:adenosine to inosine editing"/>
    <property type="evidence" value="ECO:0007669"/>
    <property type="project" value="TreeGrafter"/>
</dbReference>
<protein>
    <recommendedName>
        <fullName evidence="2">A to I editase domain-containing protein</fullName>
    </recommendedName>
</protein>
<evidence type="ECO:0000259" key="2">
    <source>
        <dbReference type="PROSITE" id="PS50141"/>
    </source>
</evidence>
<name>A0A8J6EY79_ELECQ</name>
<evidence type="ECO:0000256" key="1">
    <source>
        <dbReference type="SAM" id="MobiDB-lite"/>
    </source>
</evidence>
<dbReference type="PANTHER" id="PTHR10910">
    <property type="entry name" value="EUKARYOTE SPECIFIC DSRNA BINDING PROTEIN"/>
    <property type="match status" value="1"/>
</dbReference>
<dbReference type="GO" id="GO:0003725">
    <property type="term" value="F:double-stranded RNA binding"/>
    <property type="evidence" value="ECO:0007669"/>
    <property type="project" value="TreeGrafter"/>
</dbReference>
<keyword evidence="4" id="KW-1185">Reference proteome</keyword>
<gene>
    <name evidence="3" type="ORF">GDO78_013340</name>
</gene>
<dbReference type="AlphaFoldDB" id="A0A8J6EY79"/>
<dbReference type="GO" id="GO:0006396">
    <property type="term" value="P:RNA processing"/>
    <property type="evidence" value="ECO:0007669"/>
    <property type="project" value="InterPro"/>
</dbReference>
<dbReference type="SMART" id="SM00552">
    <property type="entry name" value="ADEAMc"/>
    <property type="match status" value="1"/>
</dbReference>
<dbReference type="GO" id="GO:0008251">
    <property type="term" value="F:tRNA-specific adenosine deaminase activity"/>
    <property type="evidence" value="ECO:0007669"/>
    <property type="project" value="TreeGrafter"/>
</dbReference>
<feature type="region of interest" description="Disordered" evidence="1">
    <location>
        <begin position="1"/>
        <end position="28"/>
    </location>
</feature>
<proteinExistence type="predicted"/>